<dbReference type="PANTHER" id="PTHR40446">
    <property type="entry name" value="N-ACETYLGLUCOSAMINE-1-PHOSPHODIESTER ALPHA-N-ACETYLGLUCOSAMINIDASE"/>
    <property type="match status" value="1"/>
</dbReference>
<evidence type="ECO:0000313" key="4">
    <source>
        <dbReference type="Proteomes" id="UP001596528"/>
    </source>
</evidence>
<organism evidence="3 4">
    <name type="scientific">Paenibacillus thermoaerophilus</name>
    <dbReference type="NCBI Taxonomy" id="1215385"/>
    <lineage>
        <taxon>Bacteria</taxon>
        <taxon>Bacillati</taxon>
        <taxon>Bacillota</taxon>
        <taxon>Bacilli</taxon>
        <taxon>Bacillales</taxon>
        <taxon>Paenibacillaceae</taxon>
        <taxon>Paenibacillus</taxon>
    </lineage>
</organism>
<keyword evidence="3" id="KW-0378">Hydrolase</keyword>
<gene>
    <name evidence="3" type="ORF">ACFQWB_11510</name>
</gene>
<dbReference type="GO" id="GO:0016798">
    <property type="term" value="F:hydrolase activity, acting on glycosyl bonds"/>
    <property type="evidence" value="ECO:0007669"/>
    <property type="project" value="UniProtKB-KW"/>
</dbReference>
<feature type="compositionally biased region" description="Basic and acidic residues" evidence="1">
    <location>
        <begin position="356"/>
        <end position="374"/>
    </location>
</feature>
<dbReference type="Pfam" id="PF09992">
    <property type="entry name" value="NAGPA"/>
    <property type="match status" value="1"/>
</dbReference>
<evidence type="ECO:0000313" key="3">
    <source>
        <dbReference type="EMBL" id="MFC7750551.1"/>
    </source>
</evidence>
<feature type="domain" description="Phosphodiester glycosidase" evidence="2">
    <location>
        <begin position="156"/>
        <end position="339"/>
    </location>
</feature>
<dbReference type="InterPro" id="IPR018711">
    <property type="entry name" value="NAGPA"/>
</dbReference>
<feature type="compositionally biased region" description="Polar residues" evidence="1">
    <location>
        <begin position="450"/>
        <end position="459"/>
    </location>
</feature>
<dbReference type="Proteomes" id="UP001596528">
    <property type="component" value="Unassembled WGS sequence"/>
</dbReference>
<dbReference type="RefSeq" id="WP_246068169.1">
    <property type="nucleotide sequence ID" value="NZ_JBHTGQ010000024.1"/>
</dbReference>
<protein>
    <submittedName>
        <fullName evidence="3">Phosphodiester glycosidase family protein</fullName>
    </submittedName>
</protein>
<proteinExistence type="predicted"/>
<dbReference type="EMBL" id="JBHTGQ010000024">
    <property type="protein sequence ID" value="MFC7750551.1"/>
    <property type="molecule type" value="Genomic_DNA"/>
</dbReference>
<evidence type="ECO:0000256" key="1">
    <source>
        <dbReference type="SAM" id="MobiDB-lite"/>
    </source>
</evidence>
<feature type="compositionally biased region" description="Low complexity" evidence="1">
    <location>
        <begin position="395"/>
        <end position="409"/>
    </location>
</feature>
<reference evidence="4" key="1">
    <citation type="journal article" date="2019" name="Int. J. Syst. Evol. Microbiol.">
        <title>The Global Catalogue of Microorganisms (GCM) 10K type strain sequencing project: providing services to taxonomists for standard genome sequencing and annotation.</title>
        <authorList>
            <consortium name="The Broad Institute Genomics Platform"/>
            <consortium name="The Broad Institute Genome Sequencing Center for Infectious Disease"/>
            <person name="Wu L."/>
            <person name="Ma J."/>
        </authorList>
    </citation>
    <scope>NUCLEOTIDE SEQUENCE [LARGE SCALE GENOMIC DNA]</scope>
    <source>
        <strain evidence="4">JCM 18657</strain>
    </source>
</reference>
<accession>A0ABW2V5H1</accession>
<name>A0ABW2V5H1_9BACL</name>
<dbReference type="PANTHER" id="PTHR40446:SF2">
    <property type="entry name" value="N-ACETYLGLUCOSAMINE-1-PHOSPHODIESTER ALPHA-N-ACETYLGLUCOSAMINIDASE"/>
    <property type="match status" value="1"/>
</dbReference>
<feature type="region of interest" description="Disordered" evidence="1">
    <location>
        <begin position="356"/>
        <end position="459"/>
    </location>
</feature>
<keyword evidence="4" id="KW-1185">Reference proteome</keyword>
<comment type="caution">
    <text evidence="3">The sequence shown here is derived from an EMBL/GenBank/DDBJ whole genome shotgun (WGS) entry which is preliminary data.</text>
</comment>
<evidence type="ECO:0000259" key="2">
    <source>
        <dbReference type="Pfam" id="PF09992"/>
    </source>
</evidence>
<sequence>MSKTSAIWSALLRHMAGWSIWKKTAFAFAALVFGTSTFMYFTSPGYAARMWIAETVITTQHREWAWIVVGAKKRDEMVLKKNEEIERSGLERQDLSLIHHNRSLRSADELVKVEDISGKYWKGKKMYVYDPTAIRVMVPNKPGEGERISSMVERTGAVAGINGGGFVDPDGLGNGFAPIGLIMSGFEAIYTDAAPDTPQFIVGFTAEGTLVVGKYSLNELKSMNVKEAVSFLAPRIIANGKGQIVGDGGWGRAPRTAIGQRADGTVIMVVIDGRQTHSIGATLREVQDLLLAEGAINAGFLDGGASSVLVTRFGDKAVVENSPSSRYGERRLPSGFLVFADPDSVQATRVWDGIDRIDPGGAHDHPDYQRELQEKKKKASASPKPSATPAPKPSSSPSAVTAKPSATAPAGGGSASPGAGADGQPTGGTVSPAAAASEKPGTPAPAGETNLLTTPSAAR</sequence>
<keyword evidence="3" id="KW-0326">Glycosidase</keyword>